<proteinExistence type="predicted"/>
<dbReference type="SUPFAM" id="SSF52096">
    <property type="entry name" value="ClpP/crotonase"/>
    <property type="match status" value="1"/>
</dbReference>
<keyword evidence="1" id="KW-0732">Signal</keyword>
<dbReference type="RefSeq" id="WP_407278960.1">
    <property type="nucleotide sequence ID" value="NZ_CP141259.1"/>
</dbReference>
<evidence type="ECO:0000313" key="2">
    <source>
        <dbReference type="EMBL" id="WRL46022.1"/>
    </source>
</evidence>
<reference evidence="2 3" key="1">
    <citation type="submission" date="2023-12" db="EMBL/GenBank/DDBJ databases">
        <title>A. evansii MAY27, complete genome.</title>
        <authorList>
            <person name="Wang Y."/>
        </authorList>
    </citation>
    <scope>NUCLEOTIDE SEQUENCE [LARGE SCALE GENOMIC DNA]</scope>
    <source>
        <strain evidence="2 3">MAY27</strain>
    </source>
</reference>
<evidence type="ECO:0008006" key="4">
    <source>
        <dbReference type="Google" id="ProtNLM"/>
    </source>
</evidence>
<protein>
    <recommendedName>
        <fullName evidence="4">Periplasmic protein</fullName>
    </recommendedName>
</protein>
<keyword evidence="3" id="KW-1185">Reference proteome</keyword>
<dbReference type="EMBL" id="CP141259">
    <property type="protein sequence ID" value="WRL46022.1"/>
    <property type="molecule type" value="Genomic_DNA"/>
</dbReference>
<gene>
    <name evidence="2" type="ORF">U5817_22940</name>
</gene>
<dbReference type="InterPro" id="IPR029045">
    <property type="entry name" value="ClpP/crotonase-like_dom_sf"/>
</dbReference>
<name>A0ABZ1AJG8_AROEV</name>
<feature type="signal peptide" evidence="1">
    <location>
        <begin position="1"/>
        <end position="24"/>
    </location>
</feature>
<evidence type="ECO:0000313" key="3">
    <source>
        <dbReference type="Proteomes" id="UP001626593"/>
    </source>
</evidence>
<feature type="chain" id="PRO_5046723955" description="Periplasmic protein" evidence="1">
    <location>
        <begin position="25"/>
        <end position="378"/>
    </location>
</feature>
<dbReference type="Gene3D" id="3.90.226.10">
    <property type="entry name" value="2-enoyl-CoA Hydratase, Chain A, domain 1"/>
    <property type="match status" value="1"/>
</dbReference>
<sequence>MTIFHLVLVALTTIVGATIAPASAMEPAGQMVFYDANNGGNCSSCAWIAAAGEITEGTAERFERFVQQRNDKECRLVVMHSPGGLLTEGIRLGYALRKHGCTTTIGRTVSAQIKEAPHLKDVEPGHCYSACAYAFLGGERRWVDATSRYGVHQHFNADAVVAPLAKTLSSLDLSTSQFLTGLLVAYVIEMDVNPLLVTVAAMTAPHEDIAVLDRNALEAMRVVTNITPPMAEWALVPIANGLVAQVEQIQDDSGAIQRARVLCTSGQPTKRFLEIIVPVGQFAGQIDHELKIGRGAVVLRSDTTLEVTNYSAEIVGQEKKSLMILRLALSDDALKQLLREKKISWARDASRVSQKFFRGWFSLQKAGTMSPFAFKHCI</sequence>
<evidence type="ECO:0000256" key="1">
    <source>
        <dbReference type="SAM" id="SignalP"/>
    </source>
</evidence>
<organism evidence="2 3">
    <name type="scientific">Aromatoleum evansii</name>
    <name type="common">Azoarcus evansii</name>
    <dbReference type="NCBI Taxonomy" id="59406"/>
    <lineage>
        <taxon>Bacteria</taxon>
        <taxon>Pseudomonadati</taxon>
        <taxon>Pseudomonadota</taxon>
        <taxon>Betaproteobacteria</taxon>
        <taxon>Rhodocyclales</taxon>
        <taxon>Rhodocyclaceae</taxon>
        <taxon>Aromatoleum</taxon>
    </lineage>
</organism>
<dbReference type="Proteomes" id="UP001626593">
    <property type="component" value="Chromosome"/>
</dbReference>
<accession>A0ABZ1AJG8</accession>